<gene>
    <name evidence="6" type="ORF">DXH78_16690</name>
</gene>
<dbReference type="PIRSF" id="PIRSF000103">
    <property type="entry name" value="HIBADH"/>
    <property type="match status" value="1"/>
</dbReference>
<protein>
    <submittedName>
        <fullName evidence="6">NAD(P)-dependent oxidoreductase</fullName>
    </submittedName>
</protein>
<dbReference type="InterPro" id="IPR008927">
    <property type="entry name" value="6-PGluconate_DH-like_C_sf"/>
</dbReference>
<dbReference type="InterPro" id="IPR029154">
    <property type="entry name" value="HIBADH-like_NADP-bd"/>
</dbReference>
<comment type="caution">
    <text evidence="6">The sequence shown here is derived from an EMBL/GenBank/DDBJ whole genome shotgun (WGS) entry which is preliminary data.</text>
</comment>
<dbReference type="AlphaFoldDB" id="A0A371B3S1"/>
<dbReference type="Proteomes" id="UP000263993">
    <property type="component" value="Unassembled WGS sequence"/>
</dbReference>
<dbReference type="OrthoDB" id="9812907at2"/>
<feature type="domain" description="3-hydroxyisobutyrate dehydrogenase-like NAD-binding" evidence="5">
    <location>
        <begin position="166"/>
        <end position="287"/>
    </location>
</feature>
<name>A0A371B3S1_9BRAD</name>
<evidence type="ECO:0000313" key="7">
    <source>
        <dbReference type="Proteomes" id="UP000263993"/>
    </source>
</evidence>
<dbReference type="GO" id="GO:0050661">
    <property type="term" value="F:NADP binding"/>
    <property type="evidence" value="ECO:0007669"/>
    <property type="project" value="InterPro"/>
</dbReference>
<dbReference type="Gene3D" id="1.10.1040.10">
    <property type="entry name" value="N-(1-d-carboxylethyl)-l-norvaline Dehydrogenase, domain 2"/>
    <property type="match status" value="1"/>
</dbReference>
<dbReference type="PANTHER" id="PTHR43060:SF15">
    <property type="entry name" value="3-HYDROXYISOBUTYRATE DEHYDROGENASE-LIKE 1, MITOCHONDRIAL-RELATED"/>
    <property type="match status" value="1"/>
</dbReference>
<proteinExistence type="predicted"/>
<dbReference type="InterPro" id="IPR013328">
    <property type="entry name" value="6PGD_dom2"/>
</dbReference>
<evidence type="ECO:0000313" key="6">
    <source>
        <dbReference type="EMBL" id="RDV02228.1"/>
    </source>
</evidence>
<dbReference type="Pfam" id="PF03446">
    <property type="entry name" value="NAD_binding_2"/>
    <property type="match status" value="1"/>
</dbReference>
<dbReference type="GO" id="GO:0016491">
    <property type="term" value="F:oxidoreductase activity"/>
    <property type="evidence" value="ECO:0007669"/>
    <property type="project" value="UniProtKB-KW"/>
</dbReference>
<dbReference type="GO" id="GO:0051287">
    <property type="term" value="F:NAD binding"/>
    <property type="evidence" value="ECO:0007669"/>
    <property type="project" value="InterPro"/>
</dbReference>
<keyword evidence="1" id="KW-0560">Oxidoreductase</keyword>
<evidence type="ECO:0000256" key="2">
    <source>
        <dbReference type="ARBA" id="ARBA00023027"/>
    </source>
</evidence>
<organism evidence="6 7">
    <name type="scientific">Undibacter mobilis</name>
    <dbReference type="NCBI Taxonomy" id="2292256"/>
    <lineage>
        <taxon>Bacteria</taxon>
        <taxon>Pseudomonadati</taxon>
        <taxon>Pseudomonadota</taxon>
        <taxon>Alphaproteobacteria</taxon>
        <taxon>Hyphomicrobiales</taxon>
        <taxon>Nitrobacteraceae</taxon>
        <taxon>Undibacter</taxon>
    </lineage>
</organism>
<accession>A0A371B3S1</accession>
<dbReference type="PANTHER" id="PTHR43060">
    <property type="entry name" value="3-HYDROXYISOBUTYRATE DEHYDROGENASE-LIKE 1, MITOCHONDRIAL-RELATED"/>
    <property type="match status" value="1"/>
</dbReference>
<evidence type="ECO:0000256" key="1">
    <source>
        <dbReference type="ARBA" id="ARBA00023002"/>
    </source>
</evidence>
<dbReference type="Gene3D" id="3.40.50.720">
    <property type="entry name" value="NAD(P)-binding Rossmann-like Domain"/>
    <property type="match status" value="1"/>
</dbReference>
<dbReference type="Pfam" id="PF14833">
    <property type="entry name" value="NAD_binding_11"/>
    <property type="match status" value="1"/>
</dbReference>
<evidence type="ECO:0000256" key="3">
    <source>
        <dbReference type="PIRSR" id="PIRSR000103-1"/>
    </source>
</evidence>
<dbReference type="RefSeq" id="WP_115518350.1">
    <property type="nucleotide sequence ID" value="NZ_QRGO01000002.1"/>
</dbReference>
<dbReference type="InterPro" id="IPR006115">
    <property type="entry name" value="6PGDH_NADP-bd"/>
</dbReference>
<keyword evidence="7" id="KW-1185">Reference proteome</keyword>
<dbReference type="EMBL" id="QRGO01000002">
    <property type="protein sequence ID" value="RDV02228.1"/>
    <property type="molecule type" value="Genomic_DNA"/>
</dbReference>
<dbReference type="SUPFAM" id="SSF48179">
    <property type="entry name" value="6-phosphogluconate dehydrogenase C-terminal domain-like"/>
    <property type="match status" value="1"/>
</dbReference>
<dbReference type="InterPro" id="IPR036291">
    <property type="entry name" value="NAD(P)-bd_dom_sf"/>
</dbReference>
<dbReference type="InterPro" id="IPR015815">
    <property type="entry name" value="HIBADH-related"/>
</dbReference>
<keyword evidence="2" id="KW-0520">NAD</keyword>
<dbReference type="SUPFAM" id="SSF51735">
    <property type="entry name" value="NAD(P)-binding Rossmann-fold domains"/>
    <property type="match status" value="1"/>
</dbReference>
<evidence type="ECO:0000259" key="4">
    <source>
        <dbReference type="Pfam" id="PF03446"/>
    </source>
</evidence>
<reference evidence="7" key="1">
    <citation type="submission" date="2018-08" db="EMBL/GenBank/DDBJ databases">
        <authorList>
            <person name="Kim S.-J."/>
            <person name="Jung G.-Y."/>
        </authorList>
    </citation>
    <scope>NUCLEOTIDE SEQUENCE [LARGE SCALE GENOMIC DNA]</scope>
    <source>
        <strain evidence="7">GY_H</strain>
    </source>
</reference>
<evidence type="ECO:0000259" key="5">
    <source>
        <dbReference type="Pfam" id="PF14833"/>
    </source>
</evidence>
<sequence>MTGQLLGFIGVGRMGGPMAGRLLDAGYRLCVYDSNPASTAPLVARGAKLAKSAAEVASAADIVLLSLPTPPIVTSVVLGPNGVSQGNAVKTVIDLSTSGPSAATAIAKALGDRQINWIDAPVSGGVPGAEKGTLAVMVSGPKAIADAIDPILKVFGKTFFTGEKPGLAQVAKLGNNLLAAAAIVLSSEALAMGVKAGLDPQVMIDIINAGSGRNSATQDKFPKSILTGTFDYGFATALSYKDVRLCVDEAEALGVPMVAGAVIRQMLAVTNAKYGPDSDFTSIAKVIEEWAGVEIRSKKT</sequence>
<feature type="active site" evidence="3">
    <location>
        <position position="172"/>
    </location>
</feature>
<feature type="domain" description="6-phosphogluconate dehydrogenase NADP-binding" evidence="4">
    <location>
        <begin position="6"/>
        <end position="160"/>
    </location>
</feature>